<dbReference type="InterPro" id="IPR011049">
    <property type="entry name" value="Serralysin-like_metalloprot_C"/>
</dbReference>
<dbReference type="Gene3D" id="2.60.40.60">
    <property type="entry name" value="Cadherins"/>
    <property type="match status" value="1"/>
</dbReference>
<dbReference type="InterPro" id="IPR013783">
    <property type="entry name" value="Ig-like_fold"/>
</dbReference>
<organism evidence="3 4">
    <name type="scientific">Desulfovibrio desulfuricans</name>
    <dbReference type="NCBI Taxonomy" id="876"/>
    <lineage>
        <taxon>Bacteria</taxon>
        <taxon>Pseudomonadati</taxon>
        <taxon>Thermodesulfobacteriota</taxon>
        <taxon>Desulfovibrionia</taxon>
        <taxon>Desulfovibrionales</taxon>
        <taxon>Desulfovibrionaceae</taxon>
        <taxon>Desulfovibrio</taxon>
    </lineage>
</organism>
<evidence type="ECO:0000259" key="2">
    <source>
        <dbReference type="PROSITE" id="PS50268"/>
    </source>
</evidence>
<dbReference type="Proteomes" id="UP000182680">
    <property type="component" value="Unassembled WGS sequence"/>
</dbReference>
<comment type="caution">
    <text evidence="3">The sequence shown here is derived from an EMBL/GenBank/DDBJ whole genome shotgun (WGS) entry which is preliminary data.</text>
</comment>
<dbReference type="CDD" id="cd11304">
    <property type="entry name" value="Cadherin_repeat"/>
    <property type="match status" value="1"/>
</dbReference>
<dbReference type="InterPro" id="IPR001343">
    <property type="entry name" value="Hemolysn_Ca-bd"/>
</dbReference>
<dbReference type="Gene3D" id="2.60.40.10">
    <property type="entry name" value="Immunoglobulins"/>
    <property type="match status" value="1"/>
</dbReference>
<dbReference type="NCBIfam" id="TIGR01965">
    <property type="entry name" value="VCBS_repeat"/>
    <property type="match status" value="13"/>
</dbReference>
<dbReference type="InterPro" id="IPR010221">
    <property type="entry name" value="VCBS_dom"/>
</dbReference>
<dbReference type="InterPro" id="IPR018511">
    <property type="entry name" value="Hemolysin-typ_Ca-bd_CS"/>
</dbReference>
<dbReference type="GO" id="GO:0005509">
    <property type="term" value="F:calcium ion binding"/>
    <property type="evidence" value="ECO:0007669"/>
    <property type="project" value="InterPro"/>
</dbReference>
<feature type="region of interest" description="Disordered" evidence="1">
    <location>
        <begin position="450"/>
        <end position="470"/>
    </location>
</feature>
<dbReference type="GO" id="GO:0016020">
    <property type="term" value="C:membrane"/>
    <property type="evidence" value="ECO:0007669"/>
    <property type="project" value="InterPro"/>
</dbReference>
<protein>
    <submittedName>
        <fullName evidence="3">VCBS repeat-containing protein</fullName>
    </submittedName>
</protein>
<feature type="domain" description="Cadherin" evidence="2">
    <location>
        <begin position="2368"/>
        <end position="2483"/>
    </location>
</feature>
<dbReference type="InterPro" id="IPR002126">
    <property type="entry name" value="Cadherin-like_dom"/>
</dbReference>
<feature type="domain" description="Cadherin" evidence="2">
    <location>
        <begin position="1301"/>
        <end position="1442"/>
    </location>
</feature>
<evidence type="ECO:0000313" key="3">
    <source>
        <dbReference type="EMBL" id="SFW68875.1"/>
    </source>
</evidence>
<dbReference type="Pfam" id="PF17963">
    <property type="entry name" value="Big_9"/>
    <property type="match status" value="1"/>
</dbReference>
<gene>
    <name evidence="3" type="ORF">SAMN02910291_02523</name>
</gene>
<name>A0AA94L3A2_DESDE</name>
<dbReference type="PROSITE" id="PS00330">
    <property type="entry name" value="HEMOLYSIN_CALCIUM"/>
    <property type="match status" value="1"/>
</dbReference>
<dbReference type="Pfam" id="PF00353">
    <property type="entry name" value="HemolysinCabind"/>
    <property type="match status" value="1"/>
</dbReference>
<feature type="domain" description="Cadherin" evidence="2">
    <location>
        <begin position="503"/>
        <end position="648"/>
    </location>
</feature>
<dbReference type="SUPFAM" id="SSF51120">
    <property type="entry name" value="beta-Roll"/>
    <property type="match status" value="1"/>
</dbReference>
<proteinExistence type="predicted"/>
<accession>A0AA94L3A2</accession>
<dbReference type="RefSeq" id="WP_072312400.1">
    <property type="nucleotide sequence ID" value="NZ_FPIW01000066.1"/>
</dbReference>
<sequence>MADVKLSRPASGQQFVIPSAPDARLVLDFPADQVSIDRPEGSSSLFFHFDDGASIELQNFYGAYNKEALPEFEIDGQLIAGTDFFEAFGPDLVPAAGPASAERGARYNEYSDMGLAEGVWHLNELDYRLAFDTPQTDDEWAYGVIDNLAPTLSTGGAPITLGLTETGWDGVSTASPAPVRTTGSFTVRDPDGDSLTATVTIGGKTVAVSLAGPTTVESDYGTLVITPSGRGSDVTFDFEYTLKEDPYSKADQLAQGEQVTDGIVISVNDGMGHTVNQPVNVVITGSNDAPDITGVVSDIGGADGHTVKDDGVFGRQGDQKTGTIGTDENAAIHTPGTENGQMRLSVSGKILAQDPDSDAELTFGFVDKSGSALAAGSELGMLPDGTTPITVTDVSESDGILVIETDYGTLTLVTTGADAGSYTFTLHKDADATNRLAENEEITLTLRPTVTDNHGATDGNAGVTRPDADGASSAVNDLVITIKGSNDLPTVEGSSWTKTAPGSVTEDASVNTITGTITATDVDADEGATLRYGFNHNGTMVETLYVVPVGEADGKLTYALATEAPADGNYYGTLTITGSGASADYAFALNNDAPCTQALDDSSSKTGSGPDWSSLEVTVPVVVMDAVGGYAQENIHLTINGVNDAPVFTSADASHSVKESGVYAEGKRDGVLHSAENAATTDDSFTTGGSVAARDVDGHGASDTLTYGLVDEHGKQFGGTSGEGEATIYVTAEYKDGAWTPSYSSDPATADAPGYLGKLVMGKDGNYTFTLKNDGIADSIAEGDKVDLAFTPAVHDGTEYNKAGEAPTIAITVNGSNDAPTITSHDSRLSVTEGAFGGEAGVASASGTVHGADVDKGDALSYHLTLGGDTGTLDGAALHGTLYVVSDGQGGVTLSADPVSGETYGKLIMSADGTYTFTLDNDSPVVQKMTTDDKQTLDFTVAVVDDKGAYAHESVTLTINGANDAPYMLSQKGVGTVKDDGVYSAGGDSGPLNQDELNPVTNTDAADPGAGTFKQSVSGAVKAEDYENNPLTYKLDNSGSFPDSGAPAGYDDGNCTTITNDYGTLYLKDDGSYTFVLDMDSPEVNALGERDSHVIKFPVSASDGNSSTSFDNAITITVKGTNDAPVLGEPQWTKGSEITQDLNASATTRISGTVSATDVDSGDQANLKFYFVGDDGSSVATRFYVGLDGSLTATKPSGDYLGELNMNSSGGKGTYTFTLNNASPTVQAMGETDTKDISFKIAVRDPQGAYDKQEGDVTFTIRGGDDPTFINTGDLNQDHKLIEAGVMPKSTVTDADAREYKDSSAGVPTATGRIHATDTDARDQKELDEAPSTEGTKLHYIIKVDSESHDLNERMADAKADGKNAFTIDTQFGSLTIMRDDAGGFKYEYAVDNTNPDVQKMNLGDKASDGFTVLVKDTVANKTVSEAPVKVTITGANDRPTLDVDSLKGGTIEITENTDGKNLVGRVEVADVEQGIGNKGGHSDYEAVSKGFTFSLVTAKDALTAEQIAGLKTDGNLEDEKLFNPGSDSPVLQGEYGRLTIDQATGEYRYERTADLTTLAEGKTVTDVFYVRVKDADGAYSEIKPIEITIHGKDNAGWLTNNSLTVTEDGVTGNVQGILNWKGDTEKLGANEDVSGGNMSGKLGWHDVDQGDTYKADGYTYGDAAVSAGGAGAIPETPEVERSGNTYAVKGYGTVTVDANGNYAFTKSETDNGAFDALQAGQSITITIPVTLGKDTAGADITQNLVITIKGTNDAPVVTDLPEIKAGVDISDIDWTSSVLVDFIQKEAQNQLEYQKAHGGGWGNFDPNSWLIKAITAMNAEHPPYWLVAGYSKGDAGELINRTWYSEARAEKILDAIQQDSHASDALKDSMADYNTAVATDVSKTDWTSSAFEQFIKQEVQNQLDYQKAHGGGWNTFDPNSWLIKAIGSDLWLVEKYNDLGMDAWLATGTWFNADMAEKMLHAIADNQAATDALKKLIADKVSDTVIGEGIADTATVLDPATGDVSSYATDVDDAADSLKFFFVDKDGNVVQSHEGKYGTLVVQPNGQYTYVLNDNVAERVTETFEIYVRDPHNAVADKTIPVVITAKPIPGGGSGEGPGGGTGHDGMALTPGAAEVQEDGVLHVSGDMGDGTDLALRLTGYTSAGADDSASGLSARTIVTDYGTITLLPDGTYTYTLNNDSRAVQELTAHDTIEQTFTVRNGKGEESTITITIKGANDAPYVVSLGDTVSLKEEDGGWTHTDPTGSFTVADIDAGETKSLTPSAGKSFTDNGDGTYTVEGEKGGIFTITKGADGQFTYTYKAAEGNDSTNYRGIVEDTAKLTISNGDGAENRVTVDLKASLDYANDDPTLTGEDGKILLAEGSEHVVIEDGGAAMVVTGQVQATDPDVDSSGRPDTLTYAIKGSATGMLDYMDGGEKLGTLILGKDGTYEFHLNTSSEAVQSLGAGETKDISFTVVVSDGHGGTATAQLPITITGTNDAPVISLHNVDGSGAAGAGALRDLTHGDMGADYTVGGELKFRDVDANDTVQLSLGGKIDGHDLRGGDDTDPTHLDVWAVKDGSGWQQCAPGTEGAIKMGHMELDSAGGSGSGSTGYRFVGDKAALALINKGEKLDVTVSINADDGNGGETSADFAVSITGTNTIPTITTEPVDVNITDDGSTYTASGSIVAADADGDTLTYFVEKDGTALAGTDGTYVLDGYGVLTLGNDGNYVFTLNDAGKEKLEKLGLKNDGTPETEHIGTFTVVVQDQYGARAEQTLTLGLIGRNDAPVAAAVATVGLTLDSSLIPDADWGTGSHVFELATDADANDTLAYAHAGTNAVIEAGTSISGNFGTLTFSDNAGHLAYEYKLDTSHDNLVRLAEAHAAGQELKDSFGYTVSDNRGGNDSSSIDVGITFTAGSGNADATENQLIFGNNGSDDLHGGAGNDILSGGAGDDHLYGGAGDDYLFGGAGNDFLDGGEGNNHLYGGDGNDVLVFHQGDTIDGGAGTDILLVSDKEGEGLNIDDLFTNTSGIEVVVTGADVNSLTNMGSLADKGITFNADNQVVLDHAKGWHVDTTASSGGHDVWTNDAGLVVTVKHEDEGDAAKNAMVTLTA</sequence>
<dbReference type="EMBL" id="FPIW01000066">
    <property type="protein sequence ID" value="SFW68875.1"/>
    <property type="molecule type" value="Genomic_DNA"/>
</dbReference>
<evidence type="ECO:0000313" key="4">
    <source>
        <dbReference type="Proteomes" id="UP000182680"/>
    </source>
</evidence>
<evidence type="ECO:0000256" key="1">
    <source>
        <dbReference type="SAM" id="MobiDB-lite"/>
    </source>
</evidence>
<dbReference type="GO" id="GO:0007156">
    <property type="term" value="P:homophilic cell adhesion via plasma membrane adhesion molecules"/>
    <property type="evidence" value="ECO:0007669"/>
    <property type="project" value="InterPro"/>
</dbReference>
<dbReference type="PRINTS" id="PR00313">
    <property type="entry name" value="CABNDNGRPT"/>
</dbReference>
<reference evidence="4" key="1">
    <citation type="submission" date="2016-11" db="EMBL/GenBank/DDBJ databases">
        <authorList>
            <person name="Jaros S."/>
            <person name="Januszkiewicz K."/>
            <person name="Wedrychowicz H."/>
        </authorList>
    </citation>
    <scope>NUCLEOTIDE SEQUENCE [LARGE SCALE GENOMIC DNA]</scope>
    <source>
        <strain evidence="4">DSM 7057</strain>
    </source>
</reference>
<dbReference type="PROSITE" id="PS50268">
    <property type="entry name" value="CADHERIN_2"/>
    <property type="match status" value="3"/>
</dbReference>